<evidence type="ECO:0000259" key="2">
    <source>
        <dbReference type="PROSITE" id="PS50878"/>
    </source>
</evidence>
<dbReference type="Gene3D" id="3.30.70.270">
    <property type="match status" value="2"/>
</dbReference>
<proteinExistence type="predicted"/>
<dbReference type="PANTHER" id="PTHR37984:SF5">
    <property type="entry name" value="PROTEIN NYNRIN-LIKE"/>
    <property type="match status" value="1"/>
</dbReference>
<dbReference type="InterPro" id="IPR043502">
    <property type="entry name" value="DNA/RNA_pol_sf"/>
</dbReference>
<evidence type="ECO:0000256" key="1">
    <source>
        <dbReference type="ARBA" id="ARBA00012493"/>
    </source>
</evidence>
<dbReference type="SUPFAM" id="SSF53098">
    <property type="entry name" value="Ribonuclease H-like"/>
    <property type="match status" value="1"/>
</dbReference>
<dbReference type="InterPro" id="IPR000477">
    <property type="entry name" value="RT_dom"/>
</dbReference>
<dbReference type="GO" id="GO:0003964">
    <property type="term" value="F:RNA-directed DNA polymerase activity"/>
    <property type="evidence" value="ECO:0007669"/>
    <property type="project" value="UniProtKB-EC"/>
</dbReference>
<dbReference type="CDD" id="cd01647">
    <property type="entry name" value="RT_LTR"/>
    <property type="match status" value="1"/>
</dbReference>
<dbReference type="InterPro" id="IPR043128">
    <property type="entry name" value="Rev_trsase/Diguanyl_cyclase"/>
</dbReference>
<keyword evidence="5" id="KW-1185">Reference proteome</keyword>
<dbReference type="GO" id="GO:0015074">
    <property type="term" value="P:DNA integration"/>
    <property type="evidence" value="ECO:0007669"/>
    <property type="project" value="InterPro"/>
</dbReference>
<dbReference type="InterPro" id="IPR041588">
    <property type="entry name" value="Integrase_H2C2"/>
</dbReference>
<evidence type="ECO:0000313" key="4">
    <source>
        <dbReference type="EMBL" id="KAF0749311.1"/>
    </source>
</evidence>
<gene>
    <name evidence="4" type="ORF">FWK35_00022450</name>
</gene>
<dbReference type="SUPFAM" id="SSF56672">
    <property type="entry name" value="DNA/RNA polymerases"/>
    <property type="match status" value="1"/>
</dbReference>
<dbReference type="Pfam" id="PF00078">
    <property type="entry name" value="RVT_1"/>
    <property type="match status" value="1"/>
</dbReference>
<dbReference type="InterPro" id="IPR012337">
    <property type="entry name" value="RNaseH-like_sf"/>
</dbReference>
<feature type="domain" description="Integrase catalytic" evidence="3">
    <location>
        <begin position="565"/>
        <end position="723"/>
    </location>
</feature>
<dbReference type="Gene3D" id="1.10.340.70">
    <property type="match status" value="1"/>
</dbReference>
<reference evidence="4 5" key="1">
    <citation type="submission" date="2019-08" db="EMBL/GenBank/DDBJ databases">
        <title>Whole genome of Aphis craccivora.</title>
        <authorList>
            <person name="Voronova N.V."/>
            <person name="Shulinski R.S."/>
            <person name="Bandarenka Y.V."/>
            <person name="Zhorov D.G."/>
            <person name="Warner D."/>
        </authorList>
    </citation>
    <scope>NUCLEOTIDE SEQUENCE [LARGE SCALE GENOMIC DNA]</scope>
    <source>
        <strain evidence="4">180601</strain>
        <tissue evidence="4">Whole Body</tissue>
    </source>
</reference>
<dbReference type="EC" id="2.7.7.49" evidence="1"/>
<evidence type="ECO:0000259" key="3">
    <source>
        <dbReference type="PROSITE" id="PS50994"/>
    </source>
</evidence>
<feature type="domain" description="Reverse transcriptase" evidence="2">
    <location>
        <begin position="94"/>
        <end position="278"/>
    </location>
</feature>
<comment type="caution">
    <text evidence="4">The sequence shown here is derived from an EMBL/GenBank/DDBJ whole genome shotgun (WGS) entry which is preliminary data.</text>
</comment>
<name>A0A6G0Y4Z2_APHCR</name>
<dbReference type="Pfam" id="PF17921">
    <property type="entry name" value="Integrase_H2C2"/>
    <property type="match status" value="1"/>
</dbReference>
<dbReference type="OrthoDB" id="6619134at2759"/>
<accession>A0A6G0Y4Z2</accession>
<dbReference type="EMBL" id="VUJU01006148">
    <property type="protein sequence ID" value="KAF0749311.1"/>
    <property type="molecule type" value="Genomic_DNA"/>
</dbReference>
<dbReference type="PROSITE" id="PS50878">
    <property type="entry name" value="RT_POL"/>
    <property type="match status" value="1"/>
</dbReference>
<dbReference type="FunFam" id="3.30.70.270:FF:000020">
    <property type="entry name" value="Transposon Tf2-6 polyprotein-like Protein"/>
    <property type="match status" value="1"/>
</dbReference>
<dbReference type="Pfam" id="PF00665">
    <property type="entry name" value="rve"/>
    <property type="match status" value="1"/>
</dbReference>
<dbReference type="PANTHER" id="PTHR37984">
    <property type="entry name" value="PROTEIN CBG26694"/>
    <property type="match status" value="1"/>
</dbReference>
<sequence length="802" mass="92880">MCTVLPLNSPQISILSHPLDLSQEIVPPPNYRPEISIKLFNTPYSALLDSDKPGLHNSFFYKFNVKPQEFYKIKPYPVPFSRCTAIQQEINKMIEWGVIERSSSPYNNPLVTVVKSDGFIRLCLDARKLNTIILPTRDASPPVDDILAKFNNKSFFSSFDFSSGYWQIPLDPSAHKYTSFLYDGRSYQFYVIPYSLNISNAVFGKGLEAALNNYSVPGPFPNDIHIYVDDILISSTSFNDHITTLKWIFDKISQAGLTLKLKKCNFNKQQIKFLGHFISSSGIILHPDKVNAIQNFPDPRNKKDLQSFFGFCNFYRKFSQKHSSLLHPLSHLICKNTPWTFTEQNRLDFIKIKNAFSNQISLAHPNFNIPFCIQTDATRLTSWTLALQEFNLTIFHCTGKNNTIDTLSRHPLGRDDQTPKNSPAILHYTLPPPIPPDIVPFFNNIASEQQKDPKIKLIISQLQNQNQLPWHSYYILKNGILFTRRFKHKPHWSLCIPTHLVEQIILLFHKYYAHVGPLKTAHALKNICHFPSFNKTIRHIVQACEICQKCKPKTVQIAGPMQSILSAKPLDKLLVDFYDPLPTGMFQFSYIFVIFDNFTRFIKLYPLHKANSKICIKKLTTDYFPTFGVPLNIVSDHGRQFISKYWQISLQKYKIQVTHTSIYHPQSNPAERIMRELGRIFRTYCITKHSNWPQYVLYIEWTLNNVRHESTHHTPSELFLKHSQYNPLTQFIQFPSEDILPDHNRRLILANEIQISKSEAQGPYKIININSFNAYELVHPEDHTPKGTHNVIHLKRYQPPTS</sequence>
<dbReference type="InterPro" id="IPR036397">
    <property type="entry name" value="RNaseH_sf"/>
</dbReference>
<dbReference type="Gene3D" id="3.30.420.10">
    <property type="entry name" value="Ribonuclease H-like superfamily/Ribonuclease H"/>
    <property type="match status" value="1"/>
</dbReference>
<dbReference type="AlphaFoldDB" id="A0A6G0Y4Z2"/>
<dbReference type="PROSITE" id="PS50994">
    <property type="entry name" value="INTEGRASE"/>
    <property type="match status" value="1"/>
</dbReference>
<dbReference type="Gene3D" id="3.10.10.10">
    <property type="entry name" value="HIV Type 1 Reverse Transcriptase, subunit A, domain 1"/>
    <property type="match status" value="1"/>
</dbReference>
<dbReference type="Proteomes" id="UP000478052">
    <property type="component" value="Unassembled WGS sequence"/>
</dbReference>
<dbReference type="InterPro" id="IPR050951">
    <property type="entry name" value="Retrovirus_Pol_polyprotein"/>
</dbReference>
<protein>
    <recommendedName>
        <fullName evidence="1">RNA-directed DNA polymerase</fullName>
        <ecNumber evidence="1">2.7.7.49</ecNumber>
    </recommendedName>
</protein>
<dbReference type="InterPro" id="IPR001584">
    <property type="entry name" value="Integrase_cat-core"/>
</dbReference>
<dbReference type="GO" id="GO:0003676">
    <property type="term" value="F:nucleic acid binding"/>
    <property type="evidence" value="ECO:0007669"/>
    <property type="project" value="InterPro"/>
</dbReference>
<dbReference type="GO" id="GO:0042575">
    <property type="term" value="C:DNA polymerase complex"/>
    <property type="evidence" value="ECO:0007669"/>
    <property type="project" value="UniProtKB-ARBA"/>
</dbReference>
<evidence type="ECO:0000313" key="5">
    <source>
        <dbReference type="Proteomes" id="UP000478052"/>
    </source>
</evidence>
<organism evidence="4 5">
    <name type="scientific">Aphis craccivora</name>
    <name type="common">Cowpea aphid</name>
    <dbReference type="NCBI Taxonomy" id="307492"/>
    <lineage>
        <taxon>Eukaryota</taxon>
        <taxon>Metazoa</taxon>
        <taxon>Ecdysozoa</taxon>
        <taxon>Arthropoda</taxon>
        <taxon>Hexapoda</taxon>
        <taxon>Insecta</taxon>
        <taxon>Pterygota</taxon>
        <taxon>Neoptera</taxon>
        <taxon>Paraneoptera</taxon>
        <taxon>Hemiptera</taxon>
        <taxon>Sternorrhyncha</taxon>
        <taxon>Aphidomorpha</taxon>
        <taxon>Aphidoidea</taxon>
        <taxon>Aphididae</taxon>
        <taxon>Aphidini</taxon>
        <taxon>Aphis</taxon>
        <taxon>Aphis</taxon>
    </lineage>
</organism>